<dbReference type="Gene3D" id="1.10.8.60">
    <property type="match status" value="1"/>
</dbReference>
<dbReference type="SMART" id="SM00382">
    <property type="entry name" value="AAA"/>
    <property type="match status" value="1"/>
</dbReference>
<feature type="region of interest" description="Disordered" evidence="9">
    <location>
        <begin position="824"/>
        <end position="843"/>
    </location>
</feature>
<name>A0A4Y2K7N0_ARAVE</name>
<evidence type="ECO:0000259" key="10">
    <source>
        <dbReference type="SMART" id="SM00382"/>
    </source>
</evidence>
<keyword evidence="6" id="KW-0539">Nucleus</keyword>
<sequence length="914" mass="104251">MDFPTEEELYELQHQDELDALNDLEPSDPYENDDIDPFSFYSNREPVSKKVKVSDGCNSNGNSCSIIDSFSIKFQSNPTHEGLQDESVTKNEDKSSLPSGSAVISNVFERQPEENSESSVVDNSPKSAEGSSLEGSSCSSKTDIAAKRKLLFHLNDTEKTIECEDSLASQREKRKVSDLSDDDLQLGSTGKRRCNFSESGIDVTDIPSTSTEQPSYSRSFINSSKEMLALTRSDGRRIYFSLNDEDDDSNKIESFSKKTSCLLQIPIQFLKSQYFVMEEQAQKEQEERQVDNDCVMLEENKENIPEHSLWVEKYRPLSYMHLLSEEGINRTLLQWLKLWDKIVFGKEKKAKKKTAEPKKPTKYHKTWGELIEDLDEHGRPFHKVAFLCGPPGLGKTTLATIIASHAGYNSVEINASDDRNPEAFRTALEAATQMKSVLHQDHRPNCLILDEIDGAPAASINVLISFIKSVGIPKGQKRKKGDIPLLTRPIICICNDQYSAALKPLRQLALVLNFPSTATSRLASRLQEISSKEGLIADMAALSLLCEKTCNDIRSCLSTLQFLHRSKKELKMSDLEGLQIGQKDMQKSLFAVWQDVFYYKEKKPVSNVLSVLQAFGEYEKIYIGLFENYLNIKFKHKNLDSVWLGSEWLCFADIIQQQIAYQQLFFLMPYLPYPGAAFHVLFASNSYPHISYSAPFYENKVKVSQMNNTLASLIKDITSSLKTFVNSAILLTDVFPFLVEIIKPNLRPVNTQLYSEREKNELRRVIELMLAFKLNYRQERSQEGTYNYVLDPNIEELIKFSDIKTKNVLTYSTKQMIAREVEMEQMRKGDSASDEKAKNVSKEKVPYKKPEPKIFQKKEISEKPVLDFFGRQVILTAKADTESNKDPRDEEIWFHFKEGYSNAVRRTVYVKNLL</sequence>
<feature type="compositionally biased region" description="Acidic residues" evidence="9">
    <location>
        <begin position="22"/>
        <end position="36"/>
    </location>
</feature>
<evidence type="ECO:0000256" key="2">
    <source>
        <dbReference type="ARBA" id="ARBA00022705"/>
    </source>
</evidence>
<dbReference type="GO" id="GO:0006260">
    <property type="term" value="P:DNA replication"/>
    <property type="evidence" value="ECO:0007669"/>
    <property type="project" value="UniProtKB-KW"/>
</dbReference>
<feature type="region of interest" description="Disordered" evidence="9">
    <location>
        <begin position="76"/>
        <end position="139"/>
    </location>
</feature>
<comment type="caution">
    <text evidence="11">The sequence shown here is derived from an EMBL/GenBank/DDBJ whole genome shotgun (WGS) entry which is preliminary data.</text>
</comment>
<dbReference type="InterPro" id="IPR003593">
    <property type="entry name" value="AAA+_ATPase"/>
</dbReference>
<protein>
    <submittedName>
        <fullName evidence="11">Chromosome transmission fidelity protein 18</fullName>
    </submittedName>
</protein>
<keyword evidence="3" id="KW-0547">Nucleotide-binding</keyword>
<evidence type="ECO:0000313" key="11">
    <source>
        <dbReference type="EMBL" id="GBM98224.1"/>
    </source>
</evidence>
<dbReference type="GO" id="GO:0003677">
    <property type="term" value="F:DNA binding"/>
    <property type="evidence" value="ECO:0007669"/>
    <property type="project" value="UniProtKB-KW"/>
</dbReference>
<evidence type="ECO:0000256" key="4">
    <source>
        <dbReference type="ARBA" id="ARBA00022840"/>
    </source>
</evidence>
<keyword evidence="5" id="KW-0238">DNA-binding</keyword>
<dbReference type="InterPro" id="IPR053016">
    <property type="entry name" value="CTF18-RFC_complex"/>
</dbReference>
<dbReference type="PANTHER" id="PTHR46765">
    <property type="entry name" value="P-LOOP CONTAINING NUCLEOSIDE TRIPHOSPHATE HYDROLASES SUPERFAMILY PROTEIN"/>
    <property type="match status" value="1"/>
</dbReference>
<dbReference type="InterPro" id="IPR047854">
    <property type="entry name" value="RFC_lid"/>
</dbReference>
<evidence type="ECO:0000256" key="8">
    <source>
        <dbReference type="ARBA" id="ARBA00043975"/>
    </source>
</evidence>
<dbReference type="GO" id="GO:0016887">
    <property type="term" value="F:ATP hydrolysis activity"/>
    <property type="evidence" value="ECO:0007669"/>
    <property type="project" value="InterPro"/>
</dbReference>
<keyword evidence="2" id="KW-0235">DNA replication</keyword>
<keyword evidence="4" id="KW-0067">ATP-binding</keyword>
<feature type="compositionally biased region" description="Low complexity" evidence="9">
    <location>
        <begin position="117"/>
        <end position="139"/>
    </location>
</feature>
<comment type="subcellular location">
    <subcellularLocation>
        <location evidence="1">Nucleus</location>
    </subcellularLocation>
</comment>
<evidence type="ECO:0000256" key="3">
    <source>
        <dbReference type="ARBA" id="ARBA00022741"/>
    </source>
</evidence>
<dbReference type="GO" id="GO:0005524">
    <property type="term" value="F:ATP binding"/>
    <property type="evidence" value="ECO:0007669"/>
    <property type="project" value="UniProtKB-KW"/>
</dbReference>
<gene>
    <name evidence="11" type="primary">chtf18_1</name>
    <name evidence="11" type="ORF">AVEN_194741_2</name>
</gene>
<feature type="region of interest" description="Disordered" evidence="9">
    <location>
        <begin position="22"/>
        <end position="41"/>
    </location>
</feature>
<dbReference type="InterPro" id="IPR027417">
    <property type="entry name" value="P-loop_NTPase"/>
</dbReference>
<dbReference type="CDD" id="cd00009">
    <property type="entry name" value="AAA"/>
    <property type="match status" value="1"/>
</dbReference>
<dbReference type="Pfam" id="PF00004">
    <property type="entry name" value="AAA"/>
    <property type="match status" value="1"/>
</dbReference>
<proteinExistence type="inferred from homology"/>
<dbReference type="GO" id="GO:0005634">
    <property type="term" value="C:nucleus"/>
    <property type="evidence" value="ECO:0007669"/>
    <property type="project" value="UniProtKB-SubCell"/>
</dbReference>
<comment type="similarity">
    <text evidence="8">Belongs to the activator 1 small subunits family. CTF18 subfamily.</text>
</comment>
<evidence type="ECO:0000313" key="12">
    <source>
        <dbReference type="Proteomes" id="UP000499080"/>
    </source>
</evidence>
<evidence type="ECO:0000256" key="1">
    <source>
        <dbReference type="ARBA" id="ARBA00004123"/>
    </source>
</evidence>
<dbReference type="SUPFAM" id="SSF52540">
    <property type="entry name" value="P-loop containing nucleoside triphosphate hydrolases"/>
    <property type="match status" value="1"/>
</dbReference>
<dbReference type="EMBL" id="BGPR01004303">
    <property type="protein sequence ID" value="GBM98224.1"/>
    <property type="molecule type" value="Genomic_DNA"/>
</dbReference>
<evidence type="ECO:0000256" key="6">
    <source>
        <dbReference type="ARBA" id="ARBA00023242"/>
    </source>
</evidence>
<dbReference type="AlphaFoldDB" id="A0A4Y2K7N0"/>
<dbReference type="OrthoDB" id="6485873at2759"/>
<dbReference type="CDD" id="cd18140">
    <property type="entry name" value="HLD_clamp_RFC"/>
    <property type="match status" value="1"/>
</dbReference>
<organism evidence="11 12">
    <name type="scientific">Araneus ventricosus</name>
    <name type="common">Orbweaver spider</name>
    <name type="synonym">Epeira ventricosa</name>
    <dbReference type="NCBI Taxonomy" id="182803"/>
    <lineage>
        <taxon>Eukaryota</taxon>
        <taxon>Metazoa</taxon>
        <taxon>Ecdysozoa</taxon>
        <taxon>Arthropoda</taxon>
        <taxon>Chelicerata</taxon>
        <taxon>Arachnida</taxon>
        <taxon>Araneae</taxon>
        <taxon>Araneomorphae</taxon>
        <taxon>Entelegynae</taxon>
        <taxon>Araneoidea</taxon>
        <taxon>Araneidae</taxon>
        <taxon>Araneus</taxon>
    </lineage>
</organism>
<evidence type="ECO:0000256" key="7">
    <source>
        <dbReference type="ARBA" id="ARBA00023306"/>
    </source>
</evidence>
<feature type="domain" description="AAA+ ATPase" evidence="10">
    <location>
        <begin position="381"/>
        <end position="516"/>
    </location>
</feature>
<accession>A0A4Y2K7N0</accession>
<dbReference type="Gene3D" id="3.40.50.300">
    <property type="entry name" value="P-loop containing nucleotide triphosphate hydrolases"/>
    <property type="match status" value="1"/>
</dbReference>
<evidence type="ECO:0000256" key="9">
    <source>
        <dbReference type="SAM" id="MobiDB-lite"/>
    </source>
</evidence>
<dbReference type="InterPro" id="IPR003959">
    <property type="entry name" value="ATPase_AAA_core"/>
</dbReference>
<evidence type="ECO:0000256" key="5">
    <source>
        <dbReference type="ARBA" id="ARBA00023125"/>
    </source>
</evidence>
<keyword evidence="7" id="KW-0131">Cell cycle</keyword>
<keyword evidence="12" id="KW-1185">Reference proteome</keyword>
<reference evidence="11 12" key="1">
    <citation type="journal article" date="2019" name="Sci. Rep.">
        <title>Orb-weaving spider Araneus ventricosus genome elucidates the spidroin gene catalogue.</title>
        <authorList>
            <person name="Kono N."/>
            <person name="Nakamura H."/>
            <person name="Ohtoshi R."/>
            <person name="Moran D.A.P."/>
            <person name="Shinohara A."/>
            <person name="Yoshida Y."/>
            <person name="Fujiwara M."/>
            <person name="Mori M."/>
            <person name="Tomita M."/>
            <person name="Arakawa K."/>
        </authorList>
    </citation>
    <scope>NUCLEOTIDE SEQUENCE [LARGE SCALE GENOMIC DNA]</scope>
</reference>
<dbReference type="PANTHER" id="PTHR46765:SF1">
    <property type="entry name" value="P-LOOP CONTAINING NUCLEOSIDE TRIPHOSPHATE HYDROLASES SUPERFAMILY PROTEIN"/>
    <property type="match status" value="1"/>
</dbReference>
<dbReference type="Proteomes" id="UP000499080">
    <property type="component" value="Unassembled WGS sequence"/>
</dbReference>